<organism evidence="1 2">
    <name type="scientific">Actinomadura vinacea</name>
    <dbReference type="NCBI Taxonomy" id="115336"/>
    <lineage>
        <taxon>Bacteria</taxon>
        <taxon>Bacillati</taxon>
        <taxon>Actinomycetota</taxon>
        <taxon>Actinomycetes</taxon>
        <taxon>Streptosporangiales</taxon>
        <taxon>Thermomonosporaceae</taxon>
        <taxon>Actinomadura</taxon>
    </lineage>
</organism>
<evidence type="ECO:0000313" key="1">
    <source>
        <dbReference type="EMBL" id="GAA2444355.1"/>
    </source>
</evidence>
<gene>
    <name evidence="1" type="ORF">GCM10010191_71340</name>
</gene>
<proteinExistence type="predicted"/>
<evidence type="ECO:0008006" key="3">
    <source>
        <dbReference type="Google" id="ProtNLM"/>
    </source>
</evidence>
<name>A0ABN3JYN6_9ACTN</name>
<protein>
    <recommendedName>
        <fullName evidence="3">Antitoxin</fullName>
    </recommendedName>
</protein>
<keyword evidence="2" id="KW-1185">Reference proteome</keyword>
<dbReference type="EMBL" id="BAAARW010000027">
    <property type="protein sequence ID" value="GAA2444355.1"/>
    <property type="molecule type" value="Genomic_DNA"/>
</dbReference>
<evidence type="ECO:0000313" key="2">
    <source>
        <dbReference type="Proteomes" id="UP001501231"/>
    </source>
</evidence>
<dbReference type="Proteomes" id="UP001501231">
    <property type="component" value="Unassembled WGS sequence"/>
</dbReference>
<comment type="caution">
    <text evidence="1">The sequence shown here is derived from an EMBL/GenBank/DDBJ whole genome shotgun (WGS) entry which is preliminary data.</text>
</comment>
<accession>A0ABN3JYN6</accession>
<sequence>MRIDGDELDAVFSSASDGQPVRVVDAAGHEAVVISTTAYEELQRLRLEEQRRQVRARLLADGGRGRKFTSVDEMVQAADAGRSVRGVA</sequence>
<dbReference type="RefSeq" id="WP_344595054.1">
    <property type="nucleotide sequence ID" value="NZ_BAAARW010000027.1"/>
</dbReference>
<reference evidence="1 2" key="1">
    <citation type="journal article" date="2019" name="Int. J. Syst. Evol. Microbiol.">
        <title>The Global Catalogue of Microorganisms (GCM) 10K type strain sequencing project: providing services to taxonomists for standard genome sequencing and annotation.</title>
        <authorList>
            <consortium name="The Broad Institute Genomics Platform"/>
            <consortium name="The Broad Institute Genome Sequencing Center for Infectious Disease"/>
            <person name="Wu L."/>
            <person name="Ma J."/>
        </authorList>
    </citation>
    <scope>NUCLEOTIDE SEQUENCE [LARGE SCALE GENOMIC DNA]</scope>
    <source>
        <strain evidence="1 2">JCM 3325</strain>
    </source>
</reference>